<dbReference type="HOGENOM" id="CLU_2000003_0_0_3"/>
<name>B4VY65_9CYAN</name>
<dbReference type="OrthoDB" id="9906891at2"/>
<evidence type="ECO:0000313" key="1">
    <source>
        <dbReference type="EMBL" id="EDX73206.1"/>
    </source>
</evidence>
<protein>
    <submittedName>
        <fullName evidence="1">Uncharacterized protein</fullName>
    </submittedName>
</protein>
<dbReference type="RefSeq" id="WP_006103669.1">
    <property type="nucleotide sequence ID" value="NZ_DS989859.1"/>
</dbReference>
<organism evidence="1 2">
    <name type="scientific">Coleofasciculus chthonoplastes PCC 7420</name>
    <dbReference type="NCBI Taxonomy" id="118168"/>
    <lineage>
        <taxon>Bacteria</taxon>
        <taxon>Bacillati</taxon>
        <taxon>Cyanobacteriota</taxon>
        <taxon>Cyanophyceae</taxon>
        <taxon>Coleofasciculales</taxon>
        <taxon>Coleofasciculaceae</taxon>
        <taxon>Coleofasciculus</taxon>
    </lineage>
</organism>
<accession>B4VY65</accession>
<evidence type="ECO:0000313" key="2">
    <source>
        <dbReference type="Proteomes" id="UP000003835"/>
    </source>
</evidence>
<gene>
    <name evidence="1" type="ORF">MC7420_4453</name>
</gene>
<keyword evidence="2" id="KW-1185">Reference proteome</keyword>
<dbReference type="STRING" id="118168.MC7420_4453"/>
<proteinExistence type="predicted"/>
<reference evidence="1 2" key="1">
    <citation type="submission" date="2008-07" db="EMBL/GenBank/DDBJ databases">
        <authorList>
            <person name="Tandeau de Marsac N."/>
            <person name="Ferriera S."/>
            <person name="Johnson J."/>
            <person name="Kravitz S."/>
            <person name="Beeson K."/>
            <person name="Sutton G."/>
            <person name="Rogers Y.-H."/>
            <person name="Friedman R."/>
            <person name="Frazier M."/>
            <person name="Venter J.C."/>
        </authorList>
    </citation>
    <scope>NUCLEOTIDE SEQUENCE [LARGE SCALE GENOMIC DNA]</scope>
    <source>
        <strain evidence="1 2">PCC 7420</strain>
    </source>
</reference>
<dbReference type="EMBL" id="DS989859">
    <property type="protein sequence ID" value="EDX73206.1"/>
    <property type="molecule type" value="Genomic_DNA"/>
</dbReference>
<dbReference type="Proteomes" id="UP000003835">
    <property type="component" value="Unassembled WGS sequence"/>
</dbReference>
<sequence length="124" mass="14047">MDFSISSVRRFCTKSLIYLFLVAMFLVVQVPAGNCQGDLNVEVEIETGPEFDPTDAPTIWACVQAHYHNKFPFDFVAAPAPGVLSCPNVVFWDRHYELCWILDIYHKIEPAIILGMLISAVLWL</sequence>
<dbReference type="AlphaFoldDB" id="B4VY65"/>